<dbReference type="InterPro" id="IPR007541">
    <property type="entry name" value="Uncharacterised_BSP"/>
</dbReference>
<dbReference type="Pfam" id="PF04450">
    <property type="entry name" value="BSP"/>
    <property type="match status" value="1"/>
</dbReference>
<dbReference type="Proteomes" id="UP000644010">
    <property type="component" value="Unassembled WGS sequence"/>
</dbReference>
<keyword evidence="3" id="KW-1185">Reference proteome</keyword>
<proteinExistence type="predicted"/>
<dbReference type="RefSeq" id="WP_186961228.1">
    <property type="nucleotide sequence ID" value="NZ_JACOOI010000033.1"/>
</dbReference>
<dbReference type="EMBL" id="JACOOI010000033">
    <property type="protein sequence ID" value="MBC5645594.1"/>
    <property type="molecule type" value="Genomic_DNA"/>
</dbReference>
<dbReference type="PANTHER" id="PTHR33321">
    <property type="match status" value="1"/>
</dbReference>
<organism evidence="2 3">
    <name type="scientific">Parabacteroides segnis</name>
    <dbReference type="NCBI Taxonomy" id="2763058"/>
    <lineage>
        <taxon>Bacteria</taxon>
        <taxon>Pseudomonadati</taxon>
        <taxon>Bacteroidota</taxon>
        <taxon>Bacteroidia</taxon>
        <taxon>Bacteroidales</taxon>
        <taxon>Tannerellaceae</taxon>
        <taxon>Parabacteroides</taxon>
    </lineage>
</organism>
<comment type="caution">
    <text evidence="2">The sequence shown here is derived from an EMBL/GenBank/DDBJ whole genome shotgun (WGS) entry which is preliminary data.</text>
</comment>
<protein>
    <submittedName>
        <fullName evidence="2">Basic secretory family protein</fullName>
    </submittedName>
</protein>
<dbReference type="PROSITE" id="PS51257">
    <property type="entry name" value="PROKAR_LIPOPROTEIN"/>
    <property type="match status" value="1"/>
</dbReference>
<evidence type="ECO:0000313" key="3">
    <source>
        <dbReference type="Proteomes" id="UP000644010"/>
    </source>
</evidence>
<sequence>MKLCCINIFVIVVGSFLLSACRENVSVNVPELSDGDPTTYYTGTRKLNRIVFDPQYSIPIQSYKIYSSGESPVHDPASWVLKGSYDGKNWVVVDERKDQRFCSRYQEILCPITNPSNYKQYMLEAETAGSDTLVIGDVLFSEKNLVTDWEDFKYPAVDFEVLAPETKGAAIYADLVQDPDAYLKYHACKVAEILFYTAKDTMNDVQTIHYTLKDYDGVSAKSGNPPAIYIEYSTRHIEKSANESLYKLDFETRGVLYHELVHAYQFEPKGIGSYSTNKEFWACIEGMADAVRAESGFFDMSTRKPGGNWMDGYRTTGFFIQWLKTKDPDAIRKFHLTVRDLDVWSFDKAIKCIFGEESGIESMWNEYQAFLTKE</sequence>
<reference evidence="2 3" key="1">
    <citation type="submission" date="2020-08" db="EMBL/GenBank/DDBJ databases">
        <title>Genome public.</title>
        <authorList>
            <person name="Liu C."/>
            <person name="Sun Q."/>
        </authorList>
    </citation>
    <scope>NUCLEOTIDE SEQUENCE [LARGE SCALE GENOMIC DNA]</scope>
    <source>
        <strain evidence="2 3">BX2</strain>
    </source>
</reference>
<evidence type="ECO:0000313" key="2">
    <source>
        <dbReference type="EMBL" id="MBC5645594.1"/>
    </source>
</evidence>
<name>A0ABR7E941_9BACT</name>
<keyword evidence="1" id="KW-0732">Signal</keyword>
<accession>A0ABR7E941</accession>
<dbReference type="PANTHER" id="PTHR33321:SF12">
    <property type="entry name" value="PLANT BASIC SECRETORY PROTEIN (BSP) FAMILY PROTEIN"/>
    <property type="match status" value="1"/>
</dbReference>
<feature type="chain" id="PRO_5046664298" evidence="1">
    <location>
        <begin position="21"/>
        <end position="374"/>
    </location>
</feature>
<feature type="signal peptide" evidence="1">
    <location>
        <begin position="1"/>
        <end position="20"/>
    </location>
</feature>
<gene>
    <name evidence="2" type="ORF">H8S77_22175</name>
</gene>
<evidence type="ECO:0000256" key="1">
    <source>
        <dbReference type="SAM" id="SignalP"/>
    </source>
</evidence>